<keyword evidence="4" id="KW-1185">Reference proteome</keyword>
<reference evidence="3 4" key="1">
    <citation type="journal article" date="2014" name="Genome Announc.">
        <title>Draft genome sequence of the pathogenic fungus Scedosporium apiospermum.</title>
        <authorList>
            <person name="Vandeputte P."/>
            <person name="Ghamrawi S."/>
            <person name="Rechenmann M."/>
            <person name="Iltis A."/>
            <person name="Giraud S."/>
            <person name="Fleury M."/>
            <person name="Thornton C."/>
            <person name="Delhaes L."/>
            <person name="Meyer W."/>
            <person name="Papon N."/>
            <person name="Bouchara J.P."/>
        </authorList>
    </citation>
    <scope>NUCLEOTIDE SEQUENCE [LARGE SCALE GENOMIC DNA]</scope>
    <source>
        <strain evidence="3 4">IHEM 14462</strain>
    </source>
</reference>
<dbReference type="InterPro" id="IPR036188">
    <property type="entry name" value="FAD/NAD-bd_sf"/>
</dbReference>
<dbReference type="GO" id="GO:0005737">
    <property type="term" value="C:cytoplasm"/>
    <property type="evidence" value="ECO:0007669"/>
    <property type="project" value="TreeGrafter"/>
</dbReference>
<dbReference type="AlphaFoldDB" id="A0A084GD18"/>
<dbReference type="Gene3D" id="3.30.9.10">
    <property type="entry name" value="D-Amino Acid Oxidase, subunit A, domain 2"/>
    <property type="match status" value="1"/>
</dbReference>
<comment type="caution">
    <text evidence="3">The sequence shown here is derived from an EMBL/GenBank/DDBJ whole genome shotgun (WGS) entry which is preliminary data.</text>
</comment>
<dbReference type="PANTHER" id="PTHR13847">
    <property type="entry name" value="SARCOSINE DEHYDROGENASE-RELATED"/>
    <property type="match status" value="1"/>
</dbReference>
<feature type="region of interest" description="Disordered" evidence="1">
    <location>
        <begin position="362"/>
        <end position="390"/>
    </location>
</feature>
<dbReference type="OrthoDB" id="429143at2759"/>
<feature type="domain" description="FAD dependent oxidoreductase" evidence="2">
    <location>
        <begin position="45"/>
        <end position="448"/>
    </location>
</feature>
<sequence>MTGFTLQNNQADLPSQKPTASYWHRSPSQTLLGHRTTAELPERADVIIVGAGLTGAFAAREAVGRGLGRVLVLEAREVGWGATGRNGGHCQPFVYGQQPHIAAFELRNYAFLKDFVQKNEVPCDWVTTSGVHGLYTEDLVEVAARNIKKLKQLAPGLASVVQLVKAAPNSSSDGDPLESLGLSGAKGAVVQKNAASLWPYRLVAWIFEQLLAESTSGDSNSFNLQTGTPVLDIQRFKHSWIVHTPRGQVATPTVLVASNGYISRILPEFTGLVVPVRGQVASLYPGERTGDEALRHTYVFLAAKREGESAMDDYLVQARGGERELVYGGGRVRGVDKGWGTSRDDEIDPVVSNHLRRNLHRVLATPSSRDSSDENKATSQQPEAVDNAKPMPASFEWTGIMGYSADGYPWVGQVPPTLGGGKGLWVCGGYTGHGMPLAALCAKAVVELIGGTKDDAVDLPAEFRVSEERAGRVRVRGPIGMESAEELIGYV</sequence>
<dbReference type="RefSeq" id="XP_016645029.1">
    <property type="nucleotide sequence ID" value="XM_016785653.1"/>
</dbReference>
<gene>
    <name evidence="3" type="ORF">SAPIO_CDS2699</name>
</gene>
<dbReference type="Proteomes" id="UP000028545">
    <property type="component" value="Unassembled WGS sequence"/>
</dbReference>
<accession>A0A084GD18</accession>
<dbReference type="OMA" id="LEHSHVW"/>
<dbReference type="SUPFAM" id="SSF51905">
    <property type="entry name" value="FAD/NAD(P)-binding domain"/>
    <property type="match status" value="1"/>
</dbReference>
<name>A0A084GD18_PSEDA</name>
<dbReference type="Pfam" id="PF01266">
    <property type="entry name" value="DAO"/>
    <property type="match status" value="1"/>
</dbReference>
<dbReference type="HOGENOM" id="CLU_022730_3_0_1"/>
<dbReference type="VEuPathDB" id="FungiDB:SAPIO_CDS2699"/>
<protein>
    <recommendedName>
        <fullName evidence="2">FAD dependent oxidoreductase domain-containing protein</fullName>
    </recommendedName>
</protein>
<evidence type="ECO:0000313" key="3">
    <source>
        <dbReference type="EMBL" id="KEZ45230.1"/>
    </source>
</evidence>
<evidence type="ECO:0000256" key="1">
    <source>
        <dbReference type="SAM" id="MobiDB-lite"/>
    </source>
</evidence>
<feature type="compositionally biased region" description="Polar residues" evidence="1">
    <location>
        <begin position="1"/>
        <end position="19"/>
    </location>
</feature>
<dbReference type="KEGG" id="sapo:SAPIO_CDS2699"/>
<dbReference type="InterPro" id="IPR006076">
    <property type="entry name" value="FAD-dep_OxRdtase"/>
</dbReference>
<dbReference type="EMBL" id="JOWA01000086">
    <property type="protein sequence ID" value="KEZ45230.1"/>
    <property type="molecule type" value="Genomic_DNA"/>
</dbReference>
<evidence type="ECO:0000259" key="2">
    <source>
        <dbReference type="Pfam" id="PF01266"/>
    </source>
</evidence>
<organism evidence="3 4">
    <name type="scientific">Pseudallescheria apiosperma</name>
    <name type="common">Scedosporium apiospermum</name>
    <dbReference type="NCBI Taxonomy" id="563466"/>
    <lineage>
        <taxon>Eukaryota</taxon>
        <taxon>Fungi</taxon>
        <taxon>Dikarya</taxon>
        <taxon>Ascomycota</taxon>
        <taxon>Pezizomycotina</taxon>
        <taxon>Sordariomycetes</taxon>
        <taxon>Hypocreomycetidae</taxon>
        <taxon>Microascales</taxon>
        <taxon>Microascaceae</taxon>
        <taxon>Scedosporium</taxon>
    </lineage>
</organism>
<dbReference type="GeneID" id="27721771"/>
<dbReference type="Gene3D" id="3.50.50.60">
    <property type="entry name" value="FAD/NAD(P)-binding domain"/>
    <property type="match status" value="1"/>
</dbReference>
<feature type="region of interest" description="Disordered" evidence="1">
    <location>
        <begin position="1"/>
        <end position="21"/>
    </location>
</feature>
<evidence type="ECO:0000313" key="4">
    <source>
        <dbReference type="Proteomes" id="UP000028545"/>
    </source>
</evidence>
<dbReference type="PANTHER" id="PTHR13847:SF129">
    <property type="entry name" value="FAD DEPENDENT OXIDOREDUCTASE"/>
    <property type="match status" value="1"/>
</dbReference>
<proteinExistence type="predicted"/>